<accession>A0A519BH46</accession>
<protein>
    <submittedName>
        <fullName evidence="2">Uncharacterized protein</fullName>
    </submittedName>
</protein>
<dbReference type="AlphaFoldDB" id="A0A519BH46"/>
<feature type="coiled-coil region" evidence="1">
    <location>
        <begin position="106"/>
        <end position="133"/>
    </location>
</feature>
<name>A0A519BH46_ACIG2</name>
<reference evidence="2 3" key="1">
    <citation type="journal article" date="2019" name="ISME J.">
        <title>Insights into ecological role of a new deltaproteobacterial order Candidatus Acidulodesulfobacterales by metagenomics and metatranscriptomics.</title>
        <authorList>
            <person name="Tan S."/>
            <person name="Liu J."/>
            <person name="Fang Y."/>
            <person name="Hedlund B.P."/>
            <person name="Lian Z.H."/>
            <person name="Huang L.Y."/>
            <person name="Li J.T."/>
            <person name="Huang L.N."/>
            <person name="Li W.J."/>
            <person name="Jiang H.C."/>
            <person name="Dong H.L."/>
            <person name="Shu W.S."/>
        </authorList>
    </citation>
    <scope>NUCLEOTIDE SEQUENCE [LARGE SCALE GENOMIC DNA]</scope>
    <source>
        <strain evidence="2">AP2</strain>
    </source>
</reference>
<dbReference type="Proteomes" id="UP000316562">
    <property type="component" value="Unassembled WGS sequence"/>
</dbReference>
<dbReference type="EMBL" id="SGBC01000002">
    <property type="protein sequence ID" value="RZD16586.1"/>
    <property type="molecule type" value="Genomic_DNA"/>
</dbReference>
<organism evidence="2 3">
    <name type="scientific">Acididesulfobacter guangdongensis</name>
    <dbReference type="NCBI Taxonomy" id="2597225"/>
    <lineage>
        <taxon>Bacteria</taxon>
        <taxon>Deltaproteobacteria</taxon>
        <taxon>Candidatus Acidulodesulfobacterales</taxon>
        <taxon>Candidatus Acididesulfobacter</taxon>
    </lineage>
</organism>
<keyword evidence="1" id="KW-0175">Coiled coil</keyword>
<evidence type="ECO:0000313" key="3">
    <source>
        <dbReference type="Proteomes" id="UP000316562"/>
    </source>
</evidence>
<sequence length="136" mass="16718">MYLINKIKNIFGVKEVQKIESIQTYEDVNLFLKGYKNYFEYPTLHNGWFFAFGKTRQRILIKRFNTFFTRTPYYEISDSISTYKELYIRAFIWDHRDKINEELLIRKKVKNDTEKEILRLKKLDEEIKNKEENKNV</sequence>
<evidence type="ECO:0000313" key="2">
    <source>
        <dbReference type="EMBL" id="RZD16586.1"/>
    </source>
</evidence>
<evidence type="ECO:0000256" key="1">
    <source>
        <dbReference type="SAM" id="Coils"/>
    </source>
</evidence>
<gene>
    <name evidence="2" type="ORF">EVJ46_06145</name>
</gene>
<comment type="caution">
    <text evidence="2">The sequence shown here is derived from an EMBL/GenBank/DDBJ whole genome shotgun (WGS) entry which is preliminary data.</text>
</comment>
<proteinExistence type="predicted"/>